<protein>
    <submittedName>
        <fullName evidence="2">Uncharacterized protein</fullName>
    </submittedName>
</protein>
<accession>A0A8J2X430</accession>
<feature type="compositionally biased region" description="Basic and acidic residues" evidence="1">
    <location>
        <begin position="69"/>
        <end position="79"/>
    </location>
</feature>
<feature type="region of interest" description="Disordered" evidence="1">
    <location>
        <begin position="1"/>
        <end position="33"/>
    </location>
</feature>
<name>A0A8J2X430_9STRA</name>
<organism evidence="2 3">
    <name type="scientific">Pelagomonas calceolata</name>
    <dbReference type="NCBI Taxonomy" id="35677"/>
    <lineage>
        <taxon>Eukaryota</taxon>
        <taxon>Sar</taxon>
        <taxon>Stramenopiles</taxon>
        <taxon>Ochrophyta</taxon>
        <taxon>Pelagophyceae</taxon>
        <taxon>Pelagomonadales</taxon>
        <taxon>Pelagomonadaceae</taxon>
        <taxon>Pelagomonas</taxon>
    </lineage>
</organism>
<evidence type="ECO:0000313" key="2">
    <source>
        <dbReference type="EMBL" id="CAH0379713.1"/>
    </source>
</evidence>
<feature type="compositionally biased region" description="Low complexity" evidence="1">
    <location>
        <begin position="137"/>
        <end position="148"/>
    </location>
</feature>
<feature type="region of interest" description="Disordered" evidence="1">
    <location>
        <begin position="46"/>
        <end position="219"/>
    </location>
</feature>
<keyword evidence="3" id="KW-1185">Reference proteome</keyword>
<feature type="compositionally biased region" description="Basic and acidic residues" evidence="1">
    <location>
        <begin position="172"/>
        <end position="183"/>
    </location>
</feature>
<feature type="compositionally biased region" description="Basic and acidic residues" evidence="1">
    <location>
        <begin position="104"/>
        <end position="130"/>
    </location>
</feature>
<proteinExistence type="predicted"/>
<feature type="compositionally biased region" description="Low complexity" evidence="1">
    <location>
        <begin position="92"/>
        <end position="103"/>
    </location>
</feature>
<dbReference type="EMBL" id="CAKKNE010000006">
    <property type="protein sequence ID" value="CAH0379713.1"/>
    <property type="molecule type" value="Genomic_DNA"/>
</dbReference>
<gene>
    <name evidence="2" type="ORF">PECAL_6P13460</name>
</gene>
<dbReference type="Proteomes" id="UP000789595">
    <property type="component" value="Unassembled WGS sequence"/>
</dbReference>
<sequence>MGLQEVMLARMKQSHGLSRPHAGSFARREQLPALPGTIRDAYALKQQRLAPASARPSYKQPPPRRRRRAAVDEREDTILKPRRASTWRERVAAPLRAAAPAARRQPEAPRLEPARRRSEAPRFEPARRGPVEPNVNAQPARLTAAALAAHERQPRAPPAPTGVGRFVASPPRAREPPPREPPRPRQALPPIQKLPQGGQDRGPSKRFADRVSAAGKGVASKPDTAFFKQRRACWDKKIQFKYGKSDALSWERKAGDEKYDPSPAAPIDYEKHYRQLQTERAHNKQLRLKNSASTLRLGDHANDYWHSNHELFSGRVTGGELGRQRAENARKKRQLASSTLTLGDDPDYY</sequence>
<comment type="caution">
    <text evidence="2">The sequence shown here is derived from an EMBL/GenBank/DDBJ whole genome shotgun (WGS) entry which is preliminary data.</text>
</comment>
<dbReference type="AlphaFoldDB" id="A0A8J2X430"/>
<evidence type="ECO:0000256" key="1">
    <source>
        <dbReference type="SAM" id="MobiDB-lite"/>
    </source>
</evidence>
<evidence type="ECO:0000313" key="3">
    <source>
        <dbReference type="Proteomes" id="UP000789595"/>
    </source>
</evidence>
<reference evidence="2" key="1">
    <citation type="submission" date="2021-11" db="EMBL/GenBank/DDBJ databases">
        <authorList>
            <consortium name="Genoscope - CEA"/>
            <person name="William W."/>
        </authorList>
    </citation>
    <scope>NUCLEOTIDE SEQUENCE</scope>
</reference>